<organism evidence="3 4">
    <name type="scientific">Candidatus Berkelbacteria bacterium CG10_big_fil_rev_8_21_14_0_10_43_13</name>
    <dbReference type="NCBI Taxonomy" id="1974514"/>
    <lineage>
        <taxon>Bacteria</taxon>
        <taxon>Candidatus Berkelbacteria</taxon>
    </lineage>
</organism>
<evidence type="ECO:0000256" key="2">
    <source>
        <dbReference type="SAM" id="Phobius"/>
    </source>
</evidence>
<evidence type="ECO:0000256" key="1">
    <source>
        <dbReference type="SAM" id="MobiDB-lite"/>
    </source>
</evidence>
<feature type="region of interest" description="Disordered" evidence="1">
    <location>
        <begin position="1"/>
        <end position="65"/>
    </location>
</feature>
<feature type="transmembrane region" description="Helical" evidence="2">
    <location>
        <begin position="319"/>
        <end position="337"/>
    </location>
</feature>
<feature type="region of interest" description="Disordered" evidence="1">
    <location>
        <begin position="94"/>
        <end position="122"/>
    </location>
</feature>
<reference evidence="4" key="1">
    <citation type="submission" date="2017-09" db="EMBL/GenBank/DDBJ databases">
        <title>Depth-based differentiation of microbial function through sediment-hosted aquifers and enrichment of novel symbionts in the deep terrestrial subsurface.</title>
        <authorList>
            <person name="Probst A.J."/>
            <person name="Ladd B."/>
            <person name="Jarett J.K."/>
            <person name="Geller-Mcgrath D.E."/>
            <person name="Sieber C.M.K."/>
            <person name="Emerson J.B."/>
            <person name="Anantharaman K."/>
            <person name="Thomas B.C."/>
            <person name="Malmstrom R."/>
            <person name="Stieglmeier M."/>
            <person name="Klingl A."/>
            <person name="Woyke T."/>
            <person name="Ryan C.M."/>
            <person name="Banfield J.F."/>
        </authorList>
    </citation>
    <scope>NUCLEOTIDE SEQUENCE [LARGE SCALE GENOMIC DNA]</scope>
</reference>
<keyword evidence="2" id="KW-0812">Transmembrane</keyword>
<dbReference type="AlphaFoldDB" id="A0A2H0W6N1"/>
<sequence>MPDNIVNQNNNAAAPATSAQPVNSVPNQPVQAAPPVNSQTPVDSPWNEPLPVEPPKAQVAGTLAGAPAQTFSVPQNIEKTMPPVVKATDIVQPTPQQASQPVPQQATQQIPQSAPQAPTKPIDSVSKPDPVFDYHFDTPTPGAISATPNQPINNEISAPAQNTPAVAPVQPIAPVPGGVAALVKNPASVAPPQAAPVTPTPLATQSVASQSVAPAAIPASQPVAPPPIQPIAPITDVPATPTPASPASQNQEQTFVVPSSIPADTPATPVVPPPAKQPRKIGLSKLFSGLKRKPSPNATSESVAPPTETVSQSKSRLKVFLYIVLAFIVVMTGLVYLTEIGFLSIGLEKVYGATGIQGIWGGLSSDSETALVQSFTTMKDHQQFKVTGTINMNIDKTMKNTVTTPLVSQNNLIDRLVVAPIKAVLATETDFPAEDDPSVTWIDEAEDATSYSEEDSSNAAVDDTSSDSSITDETTTADETAASPDTAVADDTQTVYADTSTTKIINSSIEGNFGSSGSEIKIKIVKPLDSDTITLKNSKNNLWVKSDRIKFDSKVEQGKWLLYNLASLTESGVVDQVTAINLEKGFFADGMRQNNEKNGSVRCYKYSLDRVELGNSLSNLGIPSDSIQNISGAVWIGIKDKLIRRLDLQVGTSPSSPFIQIDLSLLFSGYDIENTFVQPTASEVIDTTLSAQTSN</sequence>
<dbReference type="Proteomes" id="UP000231382">
    <property type="component" value="Unassembled WGS sequence"/>
</dbReference>
<proteinExistence type="predicted"/>
<feature type="compositionally biased region" description="Polar residues" evidence="1">
    <location>
        <begin position="296"/>
        <end position="309"/>
    </location>
</feature>
<gene>
    <name evidence="3" type="ORF">COT78_02370</name>
</gene>
<comment type="caution">
    <text evidence="3">The sequence shown here is derived from an EMBL/GenBank/DDBJ whole genome shotgun (WGS) entry which is preliminary data.</text>
</comment>
<keyword evidence="2" id="KW-1133">Transmembrane helix</keyword>
<feature type="compositionally biased region" description="Low complexity" evidence="1">
    <location>
        <begin position="457"/>
        <end position="487"/>
    </location>
</feature>
<evidence type="ECO:0000313" key="3">
    <source>
        <dbReference type="EMBL" id="PIS07664.1"/>
    </source>
</evidence>
<accession>A0A2H0W6N1</accession>
<name>A0A2H0W6N1_9BACT</name>
<keyword evidence="2" id="KW-0472">Membrane</keyword>
<dbReference type="EMBL" id="PEZW01000017">
    <property type="protein sequence ID" value="PIS07664.1"/>
    <property type="molecule type" value="Genomic_DNA"/>
</dbReference>
<feature type="region of interest" description="Disordered" evidence="1">
    <location>
        <begin position="446"/>
        <end position="491"/>
    </location>
</feature>
<feature type="compositionally biased region" description="Low complexity" evidence="1">
    <location>
        <begin position="25"/>
        <end position="37"/>
    </location>
</feature>
<feature type="compositionally biased region" description="Polar residues" evidence="1">
    <location>
        <begin position="1"/>
        <end position="24"/>
    </location>
</feature>
<feature type="region of interest" description="Disordered" evidence="1">
    <location>
        <begin position="289"/>
        <end position="309"/>
    </location>
</feature>
<protein>
    <submittedName>
        <fullName evidence="3">Uncharacterized protein</fullName>
    </submittedName>
</protein>
<feature type="compositionally biased region" description="Acidic residues" evidence="1">
    <location>
        <begin position="446"/>
        <end position="456"/>
    </location>
</feature>
<evidence type="ECO:0000313" key="4">
    <source>
        <dbReference type="Proteomes" id="UP000231382"/>
    </source>
</evidence>
<feature type="compositionally biased region" description="Low complexity" evidence="1">
    <location>
        <begin position="94"/>
        <end position="117"/>
    </location>
</feature>